<feature type="domain" description="Baseplate protein J-like barrel" evidence="1">
    <location>
        <begin position="102"/>
        <end position="196"/>
    </location>
</feature>
<dbReference type="InterPro" id="IPR006949">
    <property type="entry name" value="Barrel_Baseplate_J-like"/>
</dbReference>
<gene>
    <name evidence="2" type="ORF">J4035_09470</name>
</gene>
<protein>
    <submittedName>
        <fullName evidence="2">Baseplate J/gp47 family protein</fullName>
    </submittedName>
</protein>
<organism evidence="2 3">
    <name type="scientific">Cellulomonas fengjieae</name>
    <dbReference type="NCBI Taxonomy" id="2819978"/>
    <lineage>
        <taxon>Bacteria</taxon>
        <taxon>Bacillati</taxon>
        <taxon>Actinomycetota</taxon>
        <taxon>Actinomycetes</taxon>
        <taxon>Micrococcales</taxon>
        <taxon>Cellulomonadaceae</taxon>
        <taxon>Cellulomonas</taxon>
    </lineage>
</organism>
<evidence type="ECO:0000313" key="2">
    <source>
        <dbReference type="EMBL" id="MBO3084869.1"/>
    </source>
</evidence>
<dbReference type="EMBL" id="JAGFBM010000003">
    <property type="protein sequence ID" value="MBO3084869.1"/>
    <property type="molecule type" value="Genomic_DNA"/>
</dbReference>
<name>A0ABS3SH90_9CELL</name>
<dbReference type="Pfam" id="PF04865">
    <property type="entry name" value="Baseplate_J"/>
    <property type="match status" value="1"/>
</dbReference>
<reference evidence="2 3" key="1">
    <citation type="submission" date="2021-03" db="EMBL/GenBank/DDBJ databases">
        <title>novel species in genus Cellulomonas.</title>
        <authorList>
            <person name="Zhang G."/>
        </authorList>
    </citation>
    <scope>NUCLEOTIDE SEQUENCE [LARGE SCALE GENOMIC DNA]</scope>
    <source>
        <strain evidence="3">zg-ZUI188</strain>
    </source>
</reference>
<dbReference type="Proteomes" id="UP000678317">
    <property type="component" value="Unassembled WGS sequence"/>
</dbReference>
<proteinExistence type="predicted"/>
<comment type="caution">
    <text evidence="2">The sequence shown here is derived from an EMBL/GenBank/DDBJ whole genome shotgun (WGS) entry which is preliminary data.</text>
</comment>
<sequence>MSEMMPYGVTDDGYVVKGLDVVLAESLARARAAFGADVDLTATSPLRKILEVTAGEDAELWKRLEWSYYAGFPSTADGASLDLLGEDVGVDRRTEHAAGEVTLTLSGGVPGRTYLVNEATVLTTASGTLFTTTRAVTLTATAPEATTPVLALDRGPAGDVPAGGIAAIEAAHAAVYFADLGPATISVANAAPTAGGTTPEPDDVYRGRLVGTSRTLWTIEAVQQAVLAVDGVVDVLISDPLGGVDVSQSYFGLFDFGRRLFAAERRFGEPYLFDVVVAHEFRWPWLPQGPVRGWSGCGRRWTWSAHPACTRT</sequence>
<evidence type="ECO:0000259" key="1">
    <source>
        <dbReference type="Pfam" id="PF04865"/>
    </source>
</evidence>
<evidence type="ECO:0000313" key="3">
    <source>
        <dbReference type="Proteomes" id="UP000678317"/>
    </source>
</evidence>
<accession>A0ABS3SH90</accession>
<keyword evidence="3" id="KW-1185">Reference proteome</keyword>